<reference evidence="3" key="1">
    <citation type="journal article" date="2020" name="bioRxiv">
        <title>Whole genome comparisons of ergot fungi reveals the divergence and evolution of species within the genus Claviceps are the result of varying mechanisms driving genome evolution and host range expansion.</title>
        <authorList>
            <person name="Wyka S.A."/>
            <person name="Mondo S.J."/>
            <person name="Liu M."/>
            <person name="Dettman J."/>
            <person name="Nalam V."/>
            <person name="Broders K.D."/>
        </authorList>
    </citation>
    <scope>NUCLEOTIDE SEQUENCE</scope>
    <source>
        <strain evidence="3">CCC 489</strain>
    </source>
</reference>
<dbReference type="Pfam" id="PF04774">
    <property type="entry name" value="HABP4_PAI-RBP1"/>
    <property type="match status" value="1"/>
</dbReference>
<evidence type="ECO:0000313" key="4">
    <source>
        <dbReference type="Proteomes" id="UP000811619"/>
    </source>
</evidence>
<evidence type="ECO:0000256" key="1">
    <source>
        <dbReference type="SAM" id="MobiDB-lite"/>
    </source>
</evidence>
<evidence type="ECO:0000259" key="2">
    <source>
        <dbReference type="Pfam" id="PF04774"/>
    </source>
</evidence>
<gene>
    <name evidence="3" type="ORF">E4U42_004464</name>
</gene>
<name>A0A8K0J5D6_9HYPO</name>
<sequence length="161" mass="17862">MSSGLTLHVWKHLEAPRSWTALSSTLLLFSLIRKASLTRSHKANDRDHKGIAEGTAAANEYLPRYFAKSGFSDADPKKVKKDGYGRGNWGSISDDIMDSDFKFSNARRRSNSSTASHHINDFKTKFEVVEAEPVFEESIHGPIEDDQLSKTDTSESGRSAA</sequence>
<protein>
    <recommendedName>
        <fullName evidence="2">Hyaluronan/mRNA-binding protein domain-containing protein</fullName>
    </recommendedName>
</protein>
<feature type="domain" description="Hyaluronan/mRNA-binding protein" evidence="2">
    <location>
        <begin position="77"/>
        <end position="114"/>
    </location>
</feature>
<dbReference type="EMBL" id="SRPY01000393">
    <property type="protein sequence ID" value="KAG5925125.1"/>
    <property type="molecule type" value="Genomic_DNA"/>
</dbReference>
<comment type="caution">
    <text evidence="3">The sequence shown here is derived from an EMBL/GenBank/DDBJ whole genome shotgun (WGS) entry which is preliminary data.</text>
</comment>
<dbReference type="OrthoDB" id="2122308at2759"/>
<dbReference type="Proteomes" id="UP000811619">
    <property type="component" value="Unassembled WGS sequence"/>
</dbReference>
<keyword evidence="4" id="KW-1185">Reference proteome</keyword>
<feature type="compositionally biased region" description="Basic and acidic residues" evidence="1">
    <location>
        <begin position="137"/>
        <end position="155"/>
    </location>
</feature>
<feature type="region of interest" description="Disordered" evidence="1">
    <location>
        <begin position="136"/>
        <end position="161"/>
    </location>
</feature>
<evidence type="ECO:0000313" key="3">
    <source>
        <dbReference type="EMBL" id="KAG5925125.1"/>
    </source>
</evidence>
<dbReference type="AlphaFoldDB" id="A0A8K0J5D6"/>
<accession>A0A8K0J5D6</accession>
<organism evidence="3 4">
    <name type="scientific">Claviceps africana</name>
    <dbReference type="NCBI Taxonomy" id="83212"/>
    <lineage>
        <taxon>Eukaryota</taxon>
        <taxon>Fungi</taxon>
        <taxon>Dikarya</taxon>
        <taxon>Ascomycota</taxon>
        <taxon>Pezizomycotina</taxon>
        <taxon>Sordariomycetes</taxon>
        <taxon>Hypocreomycetidae</taxon>
        <taxon>Hypocreales</taxon>
        <taxon>Clavicipitaceae</taxon>
        <taxon>Claviceps</taxon>
    </lineage>
</organism>
<proteinExistence type="predicted"/>
<dbReference type="InterPro" id="IPR006861">
    <property type="entry name" value="HABP4_PAIRBP1-bd"/>
</dbReference>